<keyword evidence="1" id="KW-1133">Transmembrane helix</keyword>
<name>A0ABV2GVF8_9HYPH</name>
<sequence>MSNFQLAGIVLFLVGLVPFTIGSLIHVAHEPKAWELRIINPWPSWPYGWVKLTHPRARWWCGIGFPICLAGFIVLLVATIPLVDLALYVALFVAFFCLQRVIARRRRH</sequence>
<reference evidence="2 3" key="1">
    <citation type="submission" date="2024-06" db="EMBL/GenBank/DDBJ databases">
        <title>Genomic Encyclopedia of Type Strains, Phase IV (KMG-IV): sequencing the most valuable type-strain genomes for metagenomic binning, comparative biology and taxonomic classification.</title>
        <authorList>
            <person name="Goeker M."/>
        </authorList>
    </citation>
    <scope>NUCLEOTIDE SEQUENCE [LARGE SCALE GENOMIC DNA]</scope>
    <source>
        <strain evidence="2 3">DSM 100022</strain>
    </source>
</reference>
<comment type="caution">
    <text evidence="2">The sequence shown here is derived from an EMBL/GenBank/DDBJ whole genome shotgun (WGS) entry which is preliminary data.</text>
</comment>
<evidence type="ECO:0000313" key="2">
    <source>
        <dbReference type="EMBL" id="MET3582281.1"/>
    </source>
</evidence>
<evidence type="ECO:0000313" key="3">
    <source>
        <dbReference type="Proteomes" id="UP001549204"/>
    </source>
</evidence>
<keyword evidence="1" id="KW-0472">Membrane</keyword>
<evidence type="ECO:0000256" key="1">
    <source>
        <dbReference type="SAM" id="Phobius"/>
    </source>
</evidence>
<feature type="transmembrane region" description="Helical" evidence="1">
    <location>
        <begin position="6"/>
        <end position="28"/>
    </location>
</feature>
<organism evidence="2 3">
    <name type="scientific">Mesorhizobium robiniae</name>
    <dbReference type="NCBI Taxonomy" id="559315"/>
    <lineage>
        <taxon>Bacteria</taxon>
        <taxon>Pseudomonadati</taxon>
        <taxon>Pseudomonadota</taxon>
        <taxon>Alphaproteobacteria</taxon>
        <taxon>Hyphomicrobiales</taxon>
        <taxon>Phyllobacteriaceae</taxon>
        <taxon>Mesorhizobium</taxon>
    </lineage>
</organism>
<keyword evidence="3" id="KW-1185">Reference proteome</keyword>
<accession>A0ABV2GVF8</accession>
<dbReference type="RefSeq" id="WP_354493837.1">
    <property type="nucleotide sequence ID" value="NZ_JBEPMC010000011.1"/>
</dbReference>
<gene>
    <name evidence="2" type="ORF">ABID19_005340</name>
</gene>
<protein>
    <submittedName>
        <fullName evidence="2">Uncharacterized protein</fullName>
    </submittedName>
</protein>
<proteinExistence type="predicted"/>
<dbReference type="EMBL" id="JBEPMC010000011">
    <property type="protein sequence ID" value="MET3582281.1"/>
    <property type="molecule type" value="Genomic_DNA"/>
</dbReference>
<feature type="transmembrane region" description="Helical" evidence="1">
    <location>
        <begin position="59"/>
        <end position="79"/>
    </location>
</feature>
<feature type="transmembrane region" description="Helical" evidence="1">
    <location>
        <begin position="85"/>
        <end position="103"/>
    </location>
</feature>
<keyword evidence="1" id="KW-0812">Transmembrane</keyword>
<dbReference type="Proteomes" id="UP001549204">
    <property type="component" value="Unassembled WGS sequence"/>
</dbReference>